<keyword evidence="3" id="KW-1185">Reference proteome</keyword>
<evidence type="ECO:0000313" key="2">
    <source>
        <dbReference type="EMBL" id="RXG13651.1"/>
    </source>
</evidence>
<feature type="domain" description="GIY-YIG" evidence="1">
    <location>
        <begin position="1"/>
        <end position="76"/>
    </location>
</feature>
<name>A0A4V1KP48_9FLAO</name>
<dbReference type="Pfam" id="PF01541">
    <property type="entry name" value="GIY-YIG"/>
    <property type="match status" value="1"/>
</dbReference>
<dbReference type="GO" id="GO:0004519">
    <property type="term" value="F:endonuclease activity"/>
    <property type="evidence" value="ECO:0007669"/>
    <property type="project" value="UniProtKB-KW"/>
</dbReference>
<dbReference type="InterPro" id="IPR035901">
    <property type="entry name" value="GIY-YIG_endonuc_sf"/>
</dbReference>
<dbReference type="SUPFAM" id="SSF82771">
    <property type="entry name" value="GIY-YIG endonuclease"/>
    <property type="match status" value="1"/>
</dbReference>
<comment type="caution">
    <text evidence="2">The sequence shown here is derived from an EMBL/GenBank/DDBJ whole genome shotgun (WGS) entry which is preliminary data.</text>
</comment>
<dbReference type="Gene3D" id="3.40.1440.10">
    <property type="entry name" value="GIY-YIG endonuclease"/>
    <property type="match status" value="1"/>
</dbReference>
<keyword evidence="2" id="KW-0540">Nuclease</keyword>
<organism evidence="2 3">
    <name type="scientific">Leeuwenhoekiella polynyae</name>
    <dbReference type="NCBI Taxonomy" id="1550906"/>
    <lineage>
        <taxon>Bacteria</taxon>
        <taxon>Pseudomonadati</taxon>
        <taxon>Bacteroidota</taxon>
        <taxon>Flavobacteriia</taxon>
        <taxon>Flavobacteriales</taxon>
        <taxon>Flavobacteriaceae</taxon>
        <taxon>Leeuwenhoekiella</taxon>
    </lineage>
</organism>
<dbReference type="RefSeq" id="WP_128766902.1">
    <property type="nucleotide sequence ID" value="NZ_QOVK01000025.1"/>
</dbReference>
<accession>A0A4V1KP48</accession>
<dbReference type="CDD" id="cd10449">
    <property type="entry name" value="GIY-YIG_SLX1_like"/>
    <property type="match status" value="1"/>
</dbReference>
<gene>
    <name evidence="2" type="ORF">DSM02_3693</name>
</gene>
<dbReference type="AlphaFoldDB" id="A0A4V1KP48"/>
<dbReference type="EMBL" id="QOVK01000025">
    <property type="protein sequence ID" value="RXG13651.1"/>
    <property type="molecule type" value="Genomic_DNA"/>
</dbReference>
<dbReference type="PROSITE" id="PS50164">
    <property type="entry name" value="GIY_YIG"/>
    <property type="match status" value="1"/>
</dbReference>
<dbReference type="Proteomes" id="UP000289859">
    <property type="component" value="Unassembled WGS sequence"/>
</dbReference>
<dbReference type="OrthoDB" id="1495241at2"/>
<keyword evidence="2" id="KW-0255">Endonuclease</keyword>
<keyword evidence="2" id="KW-0378">Hydrolase</keyword>
<dbReference type="InterPro" id="IPR000305">
    <property type="entry name" value="GIY-YIG_endonuc"/>
</dbReference>
<proteinExistence type="predicted"/>
<sequence length="94" mass="11360">MHTVYILFSETLNRFYTGETTDYDQRIAFHKYSPANKFTANANDWKLFLKFECDCKPQALKIERHIKNMKSQTYIRNLLKYPEIIDKLKKQYPC</sequence>
<protein>
    <submittedName>
        <fullName evidence="2">Putative endonuclease</fullName>
    </submittedName>
</protein>
<reference evidence="2 3" key="1">
    <citation type="submission" date="2018-07" db="EMBL/GenBank/DDBJ databases">
        <title>Leeuwenhoekiella genomics.</title>
        <authorList>
            <person name="Tahon G."/>
            <person name="Willems A."/>
        </authorList>
    </citation>
    <scope>NUCLEOTIDE SEQUENCE [LARGE SCALE GENOMIC DNA]</scope>
    <source>
        <strain evidence="2 3">LMG 29608</strain>
    </source>
</reference>
<evidence type="ECO:0000313" key="3">
    <source>
        <dbReference type="Proteomes" id="UP000289859"/>
    </source>
</evidence>
<evidence type="ECO:0000259" key="1">
    <source>
        <dbReference type="PROSITE" id="PS50164"/>
    </source>
</evidence>